<protein>
    <submittedName>
        <fullName evidence="1">Uncharacterized protein</fullName>
    </submittedName>
</protein>
<reference evidence="1" key="1">
    <citation type="submission" date="2014-09" db="EMBL/GenBank/DDBJ databases">
        <authorList>
            <person name="Magalhaes I.L.F."/>
            <person name="Oliveira U."/>
            <person name="Santos F.R."/>
            <person name="Vidigal T.H.D.A."/>
            <person name="Brescovit A.D."/>
            <person name="Santos A.J."/>
        </authorList>
    </citation>
    <scope>NUCLEOTIDE SEQUENCE</scope>
    <source>
        <tissue evidence="1">Shoot tissue taken approximately 20 cm above the soil surface</tissue>
    </source>
</reference>
<reference evidence="1" key="2">
    <citation type="journal article" date="2015" name="Data Brief">
        <title>Shoot transcriptome of the giant reed, Arundo donax.</title>
        <authorList>
            <person name="Barrero R.A."/>
            <person name="Guerrero F.D."/>
            <person name="Moolhuijzen P."/>
            <person name="Goolsby J.A."/>
            <person name="Tidwell J."/>
            <person name="Bellgard S.E."/>
            <person name="Bellgard M.I."/>
        </authorList>
    </citation>
    <scope>NUCLEOTIDE SEQUENCE</scope>
    <source>
        <tissue evidence="1">Shoot tissue taken approximately 20 cm above the soil surface</tissue>
    </source>
</reference>
<dbReference type="AlphaFoldDB" id="A0A0A8YWM7"/>
<sequence length="98" mass="9990">MIFTGVFMPGLDQLSLSGWIRGRRCLGPVGELVDGRLGVADEPVDGLAGAVITEAVLNVVEPGGGVRGEAHAAIAQPARHAHLAVVVLAPGDARCARS</sequence>
<name>A0A0A8YWM7_ARUDO</name>
<proteinExistence type="predicted"/>
<accession>A0A0A8YWM7</accession>
<evidence type="ECO:0000313" key="1">
    <source>
        <dbReference type="EMBL" id="JAD29828.1"/>
    </source>
</evidence>
<dbReference type="EMBL" id="GBRH01268067">
    <property type="protein sequence ID" value="JAD29828.1"/>
    <property type="molecule type" value="Transcribed_RNA"/>
</dbReference>
<organism evidence="1">
    <name type="scientific">Arundo donax</name>
    <name type="common">Giant reed</name>
    <name type="synonym">Donax arundinaceus</name>
    <dbReference type="NCBI Taxonomy" id="35708"/>
    <lineage>
        <taxon>Eukaryota</taxon>
        <taxon>Viridiplantae</taxon>
        <taxon>Streptophyta</taxon>
        <taxon>Embryophyta</taxon>
        <taxon>Tracheophyta</taxon>
        <taxon>Spermatophyta</taxon>
        <taxon>Magnoliopsida</taxon>
        <taxon>Liliopsida</taxon>
        <taxon>Poales</taxon>
        <taxon>Poaceae</taxon>
        <taxon>PACMAD clade</taxon>
        <taxon>Arundinoideae</taxon>
        <taxon>Arundineae</taxon>
        <taxon>Arundo</taxon>
    </lineage>
</organism>